<protein>
    <submittedName>
        <fullName evidence="4">Trans-sialidase, putative</fullName>
    </submittedName>
</protein>
<evidence type="ECO:0000259" key="3">
    <source>
        <dbReference type="Pfam" id="PF22925"/>
    </source>
</evidence>
<feature type="domain" description="Trans-sialidase C-terminal" evidence="3">
    <location>
        <begin position="1"/>
        <end position="132"/>
    </location>
</feature>
<dbReference type="SUPFAM" id="SSF49899">
    <property type="entry name" value="Concanavalin A-like lectins/glucanases"/>
    <property type="match status" value="1"/>
</dbReference>
<dbReference type="GO" id="GO:0004308">
    <property type="term" value="F:exo-alpha-sialidase activity"/>
    <property type="evidence" value="ECO:0007669"/>
    <property type="project" value="InterPro"/>
</dbReference>
<evidence type="ECO:0000313" key="4">
    <source>
        <dbReference type="EMBL" id="EKF28220.1"/>
    </source>
</evidence>
<dbReference type="AlphaFoldDB" id="K2MM31"/>
<keyword evidence="2" id="KW-0472">Membrane</keyword>
<keyword evidence="2" id="KW-0812">Transmembrane</keyword>
<dbReference type="InterPro" id="IPR013320">
    <property type="entry name" value="ConA-like_dom_sf"/>
</dbReference>
<dbReference type="Pfam" id="PF22925">
    <property type="entry name" value="TS_C"/>
    <property type="match status" value="1"/>
</dbReference>
<dbReference type="OrthoDB" id="255189at2759"/>
<dbReference type="EMBL" id="AHKC01016399">
    <property type="protein sequence ID" value="EKF28220.1"/>
    <property type="molecule type" value="Genomic_DNA"/>
</dbReference>
<name>K2MM31_TRYCR</name>
<dbReference type="InterPro" id="IPR021287">
    <property type="entry name" value="Trans-sialidase_CS"/>
</dbReference>
<feature type="transmembrane region" description="Helical" evidence="2">
    <location>
        <begin position="241"/>
        <end position="258"/>
    </location>
</feature>
<dbReference type="Gene3D" id="2.60.120.200">
    <property type="match status" value="1"/>
</dbReference>
<feature type="compositionally biased region" description="Basic and acidic residues" evidence="1">
    <location>
        <begin position="192"/>
        <end position="203"/>
    </location>
</feature>
<evidence type="ECO:0000256" key="1">
    <source>
        <dbReference type="SAM" id="MobiDB-lite"/>
    </source>
</evidence>
<feature type="region of interest" description="Disordered" evidence="1">
    <location>
        <begin position="174"/>
        <end position="210"/>
    </location>
</feature>
<dbReference type="PRINTS" id="PR01803">
    <property type="entry name" value="TCSIALIDASE"/>
</dbReference>
<accession>K2MM31</accession>
<dbReference type="Proteomes" id="UP000007350">
    <property type="component" value="Unassembled WGS sequence"/>
</dbReference>
<comment type="caution">
    <text evidence="4">The sequence shown here is derived from an EMBL/GenBank/DDBJ whole genome shotgun (WGS) entry which is preliminary data.</text>
</comment>
<gene>
    <name evidence="4" type="ORF">MOQ_008041</name>
</gene>
<dbReference type="InterPro" id="IPR055239">
    <property type="entry name" value="TS_C"/>
</dbReference>
<evidence type="ECO:0000256" key="2">
    <source>
        <dbReference type="SAM" id="Phobius"/>
    </source>
</evidence>
<dbReference type="InterPro" id="IPR008377">
    <property type="entry name" value="Sialidase_trypan"/>
</dbReference>
<dbReference type="Pfam" id="PF11052">
    <property type="entry name" value="Tr-sialidase_C"/>
    <property type="match status" value="1"/>
</dbReference>
<feature type="non-terminal residue" evidence="4">
    <location>
        <position position="1"/>
    </location>
</feature>
<organism evidence="4 5">
    <name type="scientific">Trypanosoma cruzi marinkellei</name>
    <dbReference type="NCBI Taxonomy" id="85056"/>
    <lineage>
        <taxon>Eukaryota</taxon>
        <taxon>Discoba</taxon>
        <taxon>Euglenozoa</taxon>
        <taxon>Kinetoplastea</taxon>
        <taxon>Metakinetoplastina</taxon>
        <taxon>Trypanosomatida</taxon>
        <taxon>Trypanosomatidae</taxon>
        <taxon>Trypanosoma</taxon>
        <taxon>Schizotrypanum</taxon>
    </lineage>
</organism>
<evidence type="ECO:0000313" key="5">
    <source>
        <dbReference type="Proteomes" id="UP000007350"/>
    </source>
</evidence>
<proteinExistence type="predicted"/>
<sequence>HNVPKGNNTIPLIGVYAMNGTGNNVLLGLSYNKEKKWKLLCGGEMTHEHSSNWEANKTYQVAIVLQNGTQSTAYVDGQRVGGDASCKLETTDSKEISHFYIGGDGRSADNTESEEVSMTVTNVLLYNRPLSSEEIDAPKPNKASIPASEGRNAAVVGTSSTAVNGPAVQKTVSLPTPGGPTVNHESSTNSGEHGETVGRKNGQEEEVQPQVRDANATALNSNFGNVSRGNNGDAGTMRESGLLPSLLLLLLGLWGFAAL</sequence>
<reference evidence="4 5" key="1">
    <citation type="journal article" date="2012" name="BMC Genomics">
        <title>Comparative genomic analysis of human infective Trypanosoma cruzi lineages with the bat-restricted subspecies T. cruzi marinkellei.</title>
        <authorList>
            <person name="Franzen O."/>
            <person name="Talavera-Lopez C."/>
            <person name="Ochaya S."/>
            <person name="Butler C.E."/>
            <person name="Messenger L.A."/>
            <person name="Lewis M.D."/>
            <person name="Llewellyn M.S."/>
            <person name="Marinkelle C.J."/>
            <person name="Tyler K.M."/>
            <person name="Miles M.A."/>
            <person name="Andersson B."/>
        </authorList>
    </citation>
    <scope>NUCLEOTIDE SEQUENCE [LARGE SCALE GENOMIC DNA]</scope>
    <source>
        <strain evidence="4 5">B7</strain>
    </source>
</reference>
<keyword evidence="2" id="KW-1133">Transmembrane helix</keyword>
<keyword evidence="5" id="KW-1185">Reference proteome</keyword>